<dbReference type="EMBL" id="JWLZ01000213">
    <property type="protein sequence ID" value="KHT59358.1"/>
    <property type="molecule type" value="Genomic_DNA"/>
</dbReference>
<dbReference type="GO" id="GO:0000287">
    <property type="term" value="F:magnesium ion binding"/>
    <property type="evidence" value="ECO:0007669"/>
    <property type="project" value="UniProtKB-UniRule"/>
</dbReference>
<evidence type="ECO:0000256" key="12">
    <source>
        <dbReference type="PROSITE-ProRule" id="PRU10112"/>
    </source>
</evidence>
<evidence type="ECO:0000256" key="11">
    <source>
        <dbReference type="PROSITE-ProRule" id="PRU10111"/>
    </source>
</evidence>
<keyword evidence="13" id="KW-0670">Pyruvate</keyword>
<keyword evidence="6 10" id="KW-0460">Magnesium</keyword>
<dbReference type="PROSITE" id="PS00781">
    <property type="entry name" value="PEPCASE_1"/>
    <property type="match status" value="1"/>
</dbReference>
<evidence type="ECO:0000313" key="14">
    <source>
        <dbReference type="Proteomes" id="UP000031278"/>
    </source>
</evidence>
<dbReference type="GO" id="GO:0008964">
    <property type="term" value="F:phosphoenolpyruvate carboxylase activity"/>
    <property type="evidence" value="ECO:0007669"/>
    <property type="project" value="UniProtKB-UniRule"/>
</dbReference>
<comment type="caution">
    <text evidence="13">The sequence shown here is derived from an EMBL/GenBank/DDBJ whole genome shotgun (WGS) entry which is preliminary data.</text>
</comment>
<comment type="similarity">
    <text evidence="3 10">Belongs to the PEPCase type 1 family.</text>
</comment>
<feature type="active site" evidence="10 11">
    <location>
        <position position="138"/>
    </location>
</feature>
<dbReference type="InterPro" id="IPR015813">
    <property type="entry name" value="Pyrv/PenolPyrv_kinase-like_dom"/>
</dbReference>
<keyword evidence="7 10" id="KW-0456">Lyase</keyword>
<evidence type="ECO:0000313" key="13">
    <source>
        <dbReference type="EMBL" id="KHT59358.1"/>
    </source>
</evidence>
<dbReference type="EC" id="4.1.1.31" evidence="4 10"/>
<dbReference type="GO" id="GO:0006099">
    <property type="term" value="P:tricarboxylic acid cycle"/>
    <property type="evidence" value="ECO:0007669"/>
    <property type="project" value="InterPro"/>
</dbReference>
<dbReference type="PANTHER" id="PTHR30523">
    <property type="entry name" value="PHOSPHOENOLPYRUVATE CARBOXYLASE"/>
    <property type="match status" value="1"/>
</dbReference>
<dbReference type="NCBIfam" id="NF000584">
    <property type="entry name" value="PRK00009.1"/>
    <property type="match status" value="1"/>
</dbReference>
<dbReference type="InterPro" id="IPR033129">
    <property type="entry name" value="PEPCASE_His_AS"/>
</dbReference>
<dbReference type="InterPro" id="IPR018129">
    <property type="entry name" value="PEP_COase_Lys_AS"/>
</dbReference>
<comment type="subunit">
    <text evidence="10">Homotetramer.</text>
</comment>
<accession>A0A0B9FS62</accession>
<dbReference type="HAMAP" id="MF_00595">
    <property type="entry name" value="PEPcase_type1"/>
    <property type="match status" value="1"/>
</dbReference>
<dbReference type="Gene3D" id="1.20.1440.90">
    <property type="entry name" value="Phosphoenolpyruvate/pyruvate domain"/>
    <property type="match status" value="1"/>
</dbReference>
<dbReference type="SUPFAM" id="SSF51621">
    <property type="entry name" value="Phosphoenolpyruvate/pyruvate domain"/>
    <property type="match status" value="1"/>
</dbReference>
<dbReference type="GO" id="GO:0005829">
    <property type="term" value="C:cytosol"/>
    <property type="evidence" value="ECO:0007669"/>
    <property type="project" value="TreeGrafter"/>
</dbReference>
<keyword evidence="8 10" id="KW-0120">Carbon dioxide fixation</keyword>
<evidence type="ECO:0000256" key="1">
    <source>
        <dbReference type="ARBA" id="ARBA00001946"/>
    </source>
</evidence>
<evidence type="ECO:0000256" key="3">
    <source>
        <dbReference type="ARBA" id="ARBA00008346"/>
    </source>
</evidence>
<sequence length="876" mass="98793">MNEKYSALRSNVSMLGHMLGTTIKEAHGEELLSKVETIRKLSKSARAGNQDDRAKLIDELQNLPDDQLLPVARAFSQFLNLTNIAEQYHTVSRHSEEHICSPDSIDALFAKLDEQDISQFDSIQAVRDLNIDLVLTAHPTEIARRTMIHKLVQINKCLSKLELSELSTSERQRVERRLEQLIAQAWHSDVIRKQRPTPLDEAKWGFAVVENSLWQAVPEFLRQFDEKLTAHLGEGLPIDAAPVTFSSWMGGDRDGNPFVTSEVTREVLLLSRWKAADLYLQDVKELVSELSMVKCNDEVRDLAGDEHEPYRAILKDLRAKLTNTRDVLDAKIKGLDAPSYGIIDDISQLWDPLYACYRSLHDCDMGIIADGLLLDVLRRIKCFGVHLVRLDIRQESTRHSNVISELTRYLGLGDYDQWSEQDKVAFLVRELSSKRPLLPRDWAPSDEVKEVIETCKAIADQPREALGAYVISMARTASDVLAVHLLLQEAGCKFRMDVCPLFETLDDLNNAEGVIKQLMNIDWYRGYIQNHQMVMIGYSDSAKDAGVMAAGWAQYHAMESLVEVCEEAGVELTLFHGRGGSIGRGGAPAHAALLSQPPRSLKGGLRVTEQGEMIRFKLGLPEVAVNSLSLYASAILEANLMPPPQPKQEWRELMDVLSEVSCDAYRDVVRGNEEFVPYFRAATPELELGKLPLGSRPAKRNPKGGVESLRAIPWIFAWSQNRLILPAWLGAGEAIQFSIDKGHAAQLEEMCREWPFFSTRLGMLEMVFTKTNIGIAEYYDQRLTDKSLWPMGQKLRDQLQKDIKAVLNVENSAHLMEQNPWGAESIRLRNIYVEPLNMLQAELLYRTRRQETLSPMLEEALMVTIAGIATGMRNTG</sequence>
<dbReference type="Proteomes" id="UP000031278">
    <property type="component" value="Unassembled WGS sequence"/>
</dbReference>
<dbReference type="PANTHER" id="PTHR30523:SF6">
    <property type="entry name" value="PHOSPHOENOLPYRUVATE CARBOXYLASE"/>
    <property type="match status" value="1"/>
</dbReference>
<dbReference type="InterPro" id="IPR022805">
    <property type="entry name" value="PEP_COase_bac/pln-type"/>
</dbReference>
<evidence type="ECO:0000256" key="4">
    <source>
        <dbReference type="ARBA" id="ARBA00012305"/>
    </source>
</evidence>
<comment type="cofactor">
    <cofactor evidence="1 10">
        <name>Mg(2+)</name>
        <dbReference type="ChEBI" id="CHEBI:18420"/>
    </cofactor>
</comment>
<dbReference type="GO" id="GO:0006107">
    <property type="term" value="P:oxaloacetate metabolic process"/>
    <property type="evidence" value="ECO:0007669"/>
    <property type="project" value="UniProtKB-UniRule"/>
</dbReference>
<dbReference type="AlphaFoldDB" id="A0A0B9FS62"/>
<reference evidence="13 14" key="1">
    <citation type="submission" date="2014-12" db="EMBL/GenBank/DDBJ databases">
        <title>Genome sequencing of Photobacterium gaetbulicola AD005a.</title>
        <authorList>
            <person name="Adrian T.G.S."/>
            <person name="Chan K.G."/>
        </authorList>
    </citation>
    <scope>NUCLEOTIDE SEQUENCE [LARGE SCALE GENOMIC DNA]</scope>
    <source>
        <strain evidence="13 14">AD005a</strain>
    </source>
</reference>
<dbReference type="GO" id="GO:0015977">
    <property type="term" value="P:carbon fixation"/>
    <property type="evidence" value="ECO:0007669"/>
    <property type="project" value="UniProtKB-UniRule"/>
</dbReference>
<gene>
    <name evidence="10" type="primary">ppc</name>
    <name evidence="13" type="ORF">RJ45_24465</name>
</gene>
<evidence type="ECO:0000256" key="6">
    <source>
        <dbReference type="ARBA" id="ARBA00022842"/>
    </source>
</evidence>
<evidence type="ECO:0000256" key="5">
    <source>
        <dbReference type="ARBA" id="ARBA00022419"/>
    </source>
</evidence>
<evidence type="ECO:0000256" key="7">
    <source>
        <dbReference type="ARBA" id="ARBA00023239"/>
    </source>
</evidence>
<dbReference type="RefSeq" id="WP_039469041.1">
    <property type="nucleotide sequence ID" value="NZ_JWLZ01000213.1"/>
</dbReference>
<dbReference type="PROSITE" id="PS00393">
    <property type="entry name" value="PEPCASE_2"/>
    <property type="match status" value="1"/>
</dbReference>
<evidence type="ECO:0000256" key="9">
    <source>
        <dbReference type="ARBA" id="ARBA00048995"/>
    </source>
</evidence>
<name>A0A0B9FS62_9GAMM</name>
<feature type="active site" evidence="10 12">
    <location>
        <position position="543"/>
    </location>
</feature>
<dbReference type="PRINTS" id="PR00150">
    <property type="entry name" value="PEPCARBXLASE"/>
</dbReference>
<dbReference type="Pfam" id="PF00311">
    <property type="entry name" value="PEPcase"/>
    <property type="match status" value="1"/>
</dbReference>
<evidence type="ECO:0000256" key="8">
    <source>
        <dbReference type="ARBA" id="ARBA00023300"/>
    </source>
</evidence>
<evidence type="ECO:0000256" key="10">
    <source>
        <dbReference type="HAMAP-Rule" id="MF_00595"/>
    </source>
</evidence>
<organism evidence="13 14">
    <name type="scientific">Photobacterium gaetbulicola</name>
    <dbReference type="NCBI Taxonomy" id="1295392"/>
    <lineage>
        <taxon>Bacteria</taxon>
        <taxon>Pseudomonadati</taxon>
        <taxon>Pseudomonadota</taxon>
        <taxon>Gammaproteobacteria</taxon>
        <taxon>Vibrionales</taxon>
        <taxon>Vibrionaceae</taxon>
        <taxon>Photobacterium</taxon>
    </lineage>
</organism>
<proteinExistence type="inferred from homology"/>
<protein>
    <recommendedName>
        <fullName evidence="5 10">Phosphoenolpyruvate carboxylase</fullName>
        <shortName evidence="10">PEPC</shortName>
        <shortName evidence="10">PEPCase</shortName>
        <ecNumber evidence="4 10">4.1.1.31</ecNumber>
    </recommendedName>
</protein>
<comment type="catalytic activity">
    <reaction evidence="9 10">
        <text>oxaloacetate + phosphate = phosphoenolpyruvate + hydrogencarbonate</text>
        <dbReference type="Rhea" id="RHEA:28370"/>
        <dbReference type="ChEBI" id="CHEBI:16452"/>
        <dbReference type="ChEBI" id="CHEBI:17544"/>
        <dbReference type="ChEBI" id="CHEBI:43474"/>
        <dbReference type="ChEBI" id="CHEBI:58702"/>
        <dbReference type="EC" id="4.1.1.31"/>
    </reaction>
</comment>
<dbReference type="FunFam" id="1.20.1440.90:FF:000002">
    <property type="entry name" value="Phosphoenolpyruvate carboxylase"/>
    <property type="match status" value="1"/>
</dbReference>
<evidence type="ECO:0000256" key="2">
    <source>
        <dbReference type="ARBA" id="ARBA00003670"/>
    </source>
</evidence>
<comment type="function">
    <text evidence="2 10">Forms oxaloacetate, a four-carbon dicarboxylic acid source for the tricarboxylic acid cycle.</text>
</comment>
<dbReference type="InterPro" id="IPR021135">
    <property type="entry name" value="PEP_COase"/>
</dbReference>